<keyword evidence="4 6" id="KW-0689">Ribosomal protein</keyword>
<dbReference type="AlphaFoldDB" id="A0AAF0D3E8"/>
<dbReference type="KEGG" id="oyw:OdinLCB4_003485"/>
<dbReference type="InterPro" id="IPR013025">
    <property type="entry name" value="Ribosomal_uL23-like"/>
</dbReference>
<gene>
    <name evidence="6" type="primary">rpl23</name>
    <name evidence="8" type="ORF">OdinLCB4_003485</name>
</gene>
<organism evidence="8 9">
    <name type="scientific">Odinarchaeota yellowstonii (strain LCB_4)</name>
    <dbReference type="NCBI Taxonomy" id="1841599"/>
    <lineage>
        <taxon>Archaea</taxon>
        <taxon>Promethearchaeati</taxon>
        <taxon>Candidatus Odinarchaeota</taxon>
        <taxon>Candidatus Odinarchaeia</taxon>
        <taxon>Candidatus Odinarchaeales</taxon>
        <taxon>Candidatus Odinarchaeaceae</taxon>
        <taxon>Candidatus Odinarchaeum</taxon>
    </lineage>
</organism>
<evidence type="ECO:0000256" key="2">
    <source>
        <dbReference type="ARBA" id="ARBA00022730"/>
    </source>
</evidence>
<keyword evidence="5 6" id="KW-0687">Ribonucleoprotein</keyword>
<comment type="similarity">
    <text evidence="1 6 7">Belongs to the universal ribosomal protein uL23 family.</text>
</comment>
<dbReference type="SUPFAM" id="SSF54189">
    <property type="entry name" value="Ribosomal proteins S24e, L23 and L15e"/>
    <property type="match status" value="1"/>
</dbReference>
<dbReference type="InterPro" id="IPR012677">
    <property type="entry name" value="Nucleotide-bd_a/b_plait_sf"/>
</dbReference>
<comment type="subunit">
    <text evidence="6">Part of the 50S ribosomal subunit. Contacts protein L29.</text>
</comment>
<dbReference type="GO" id="GO:1990904">
    <property type="term" value="C:ribonucleoprotein complex"/>
    <property type="evidence" value="ECO:0007669"/>
    <property type="project" value="UniProtKB-KW"/>
</dbReference>
<keyword evidence="2 6" id="KW-0699">rRNA-binding</keyword>
<evidence type="ECO:0000313" key="9">
    <source>
        <dbReference type="Proteomes" id="UP000186851"/>
    </source>
</evidence>
<evidence type="ECO:0000256" key="6">
    <source>
        <dbReference type="HAMAP-Rule" id="MF_01369"/>
    </source>
</evidence>
<dbReference type="GO" id="GO:0003735">
    <property type="term" value="F:structural constituent of ribosome"/>
    <property type="evidence" value="ECO:0007669"/>
    <property type="project" value="UniProtKB-UniRule"/>
</dbReference>
<name>A0AAF0D3E8_ODILC</name>
<dbReference type="InterPro" id="IPR012678">
    <property type="entry name" value="Ribosomal_uL23/eL15/eS24_sf"/>
</dbReference>
<dbReference type="Gene3D" id="3.30.70.330">
    <property type="match status" value="1"/>
</dbReference>
<proteinExistence type="inferred from homology"/>
<dbReference type="PROSITE" id="PS00050">
    <property type="entry name" value="RIBOSOMAL_L23"/>
    <property type="match status" value="1"/>
</dbReference>
<comment type="function">
    <text evidence="6">Binds to 23S rRNA. One of the proteins that surrounds the polypeptide exit tunnel on the outside of the ribosome.</text>
</comment>
<evidence type="ECO:0000256" key="1">
    <source>
        <dbReference type="ARBA" id="ARBA00006700"/>
    </source>
</evidence>
<dbReference type="HAMAP" id="MF_01369_B">
    <property type="entry name" value="Ribosomal_uL23_B"/>
    <property type="match status" value="1"/>
</dbReference>
<evidence type="ECO:0000313" key="8">
    <source>
        <dbReference type="EMBL" id="WEU40979.1"/>
    </source>
</evidence>
<protein>
    <recommendedName>
        <fullName evidence="6">Large ribosomal subunit protein uL23</fullName>
    </recommendedName>
</protein>
<sequence length="86" mass="9725">MSYSNILIQPVITETALELIEKENKLTFLVNRDANKKMIKEAIEKLYQVKVEKVTTLIRPDGKKKAYVKLAPESSATDLATKIGIF</sequence>
<dbReference type="Proteomes" id="UP000186851">
    <property type="component" value="Chromosome"/>
</dbReference>
<dbReference type="GO" id="GO:0006412">
    <property type="term" value="P:translation"/>
    <property type="evidence" value="ECO:0007669"/>
    <property type="project" value="UniProtKB-UniRule"/>
</dbReference>
<accession>A0AAF0D3E8</accession>
<dbReference type="NCBIfam" id="TIGR03636">
    <property type="entry name" value="uL23_arch"/>
    <property type="match status" value="1"/>
</dbReference>
<dbReference type="GO" id="GO:0019843">
    <property type="term" value="F:rRNA binding"/>
    <property type="evidence" value="ECO:0007669"/>
    <property type="project" value="UniProtKB-UniRule"/>
</dbReference>
<evidence type="ECO:0000256" key="4">
    <source>
        <dbReference type="ARBA" id="ARBA00022980"/>
    </source>
</evidence>
<keyword evidence="3 6" id="KW-0694">RNA-binding</keyword>
<evidence type="ECO:0000256" key="7">
    <source>
        <dbReference type="RuleBase" id="RU003934"/>
    </source>
</evidence>
<dbReference type="EMBL" id="CP091871">
    <property type="protein sequence ID" value="WEU40979.1"/>
    <property type="molecule type" value="Genomic_DNA"/>
</dbReference>
<dbReference type="InterPro" id="IPR001014">
    <property type="entry name" value="Ribosomal_uL23_CS"/>
</dbReference>
<dbReference type="PANTHER" id="PTHR11620">
    <property type="entry name" value="60S RIBOSOMAL PROTEIN L23A"/>
    <property type="match status" value="1"/>
</dbReference>
<dbReference type="Pfam" id="PF00276">
    <property type="entry name" value="Ribosomal_L23"/>
    <property type="match status" value="1"/>
</dbReference>
<dbReference type="InterPro" id="IPR019985">
    <property type="entry name" value="Ribosomal_uL23"/>
</dbReference>
<dbReference type="NCBIfam" id="NF011118">
    <property type="entry name" value="PRK14548.1"/>
    <property type="match status" value="1"/>
</dbReference>
<dbReference type="HAMAP" id="MF_01369_A">
    <property type="entry name" value="Ribosomal_uL23_A"/>
    <property type="match status" value="1"/>
</dbReference>
<dbReference type="GO" id="GO:0005840">
    <property type="term" value="C:ribosome"/>
    <property type="evidence" value="ECO:0007669"/>
    <property type="project" value="UniProtKB-UniRule"/>
</dbReference>
<dbReference type="FunFam" id="3.30.70.330:FF:000532">
    <property type="entry name" value="50S ribosomal protein L23"/>
    <property type="match status" value="1"/>
</dbReference>
<reference evidence="8" key="1">
    <citation type="journal article" date="2017" name="Nature">
        <title>Asgard archaea illuminate the origin of eukaryotic cellular complexity.</title>
        <authorList>
            <person name="Zaremba-Niedzwiedzka K."/>
            <person name="Caceres E.F."/>
            <person name="Saw J.H."/>
            <person name="Backstrom D."/>
            <person name="Juzokaite L."/>
            <person name="Vancaester E."/>
            <person name="Seitz K.W."/>
            <person name="Anantharaman K."/>
            <person name="Starnawski P."/>
            <person name="Kjeldsen K.U."/>
            <person name="Scott M.B."/>
            <person name="Nunoura T."/>
            <person name="Banfield J.F."/>
            <person name="Schramm A."/>
            <person name="Baker B.J."/>
            <person name="Spang A."/>
            <person name="Ettema T.J.G."/>
        </authorList>
    </citation>
    <scope>NUCLEOTIDE SEQUENCE</scope>
    <source>
        <strain evidence="8">LCB_4</strain>
    </source>
</reference>
<evidence type="ECO:0000256" key="3">
    <source>
        <dbReference type="ARBA" id="ARBA00022884"/>
    </source>
</evidence>
<reference evidence="8" key="2">
    <citation type="journal article" date="2022" name="Nat. Microbiol.">
        <title>A closed Candidatus Odinarchaeum chromosome exposes Asgard archaeal viruses.</title>
        <authorList>
            <person name="Tamarit D."/>
            <person name="Caceres E.F."/>
            <person name="Krupovic M."/>
            <person name="Nijland R."/>
            <person name="Eme L."/>
            <person name="Robinson N.P."/>
            <person name="Ettema T.J.G."/>
        </authorList>
    </citation>
    <scope>NUCLEOTIDE SEQUENCE</scope>
    <source>
        <strain evidence="8">LCB_4</strain>
    </source>
</reference>
<evidence type="ECO:0000256" key="5">
    <source>
        <dbReference type="ARBA" id="ARBA00023274"/>
    </source>
</evidence>